<dbReference type="SMART" id="SM00387">
    <property type="entry name" value="HATPase_c"/>
    <property type="match status" value="1"/>
</dbReference>
<dbReference type="KEGG" id="dpd:Deipe_0235"/>
<dbReference type="SUPFAM" id="SSF55874">
    <property type="entry name" value="ATPase domain of HSP90 chaperone/DNA topoisomerase II/histidine kinase"/>
    <property type="match status" value="1"/>
</dbReference>
<dbReference type="OrthoDB" id="335833at2"/>
<dbReference type="EC" id="2.7.13.3" evidence="2"/>
<organism evidence="10 11">
    <name type="scientific">Deinococcus peraridilitoris (strain DSM 19664 / LMG 22246 / CIP 109416 / KR-200)</name>
    <dbReference type="NCBI Taxonomy" id="937777"/>
    <lineage>
        <taxon>Bacteria</taxon>
        <taxon>Thermotogati</taxon>
        <taxon>Deinococcota</taxon>
        <taxon>Deinococci</taxon>
        <taxon>Deinococcales</taxon>
        <taxon>Deinococcaceae</taxon>
        <taxon>Deinococcus</taxon>
    </lineage>
</organism>
<reference evidence="11" key="1">
    <citation type="submission" date="2012-03" db="EMBL/GenBank/DDBJ databases">
        <title>Complete sequence of chromosome of Deinococcus peraridilitoris DSM 19664.</title>
        <authorList>
            <person name="Lucas S."/>
            <person name="Copeland A."/>
            <person name="Lapidus A."/>
            <person name="Glavina del Rio T."/>
            <person name="Dalin E."/>
            <person name="Tice H."/>
            <person name="Bruce D."/>
            <person name="Goodwin L."/>
            <person name="Pitluck S."/>
            <person name="Peters L."/>
            <person name="Mikhailova N."/>
            <person name="Lu M."/>
            <person name="Kyrpides N."/>
            <person name="Mavromatis K."/>
            <person name="Ivanova N."/>
            <person name="Brettin T."/>
            <person name="Detter J.C."/>
            <person name="Han C."/>
            <person name="Larimer F."/>
            <person name="Land M."/>
            <person name="Hauser L."/>
            <person name="Markowitz V."/>
            <person name="Cheng J.-F."/>
            <person name="Hugenholtz P."/>
            <person name="Woyke T."/>
            <person name="Wu D."/>
            <person name="Pukall R."/>
            <person name="Steenblock K."/>
            <person name="Brambilla E."/>
            <person name="Klenk H.-P."/>
            <person name="Eisen J.A."/>
        </authorList>
    </citation>
    <scope>NUCLEOTIDE SEQUENCE [LARGE SCALE GENOMIC DNA]</scope>
    <source>
        <strain evidence="11">DSM 19664 / LMG 22246 / CIP 109416 / KR-200</strain>
    </source>
</reference>
<feature type="domain" description="Histidine kinase" evidence="8">
    <location>
        <begin position="196"/>
        <end position="393"/>
    </location>
</feature>
<dbReference type="SUPFAM" id="SSF47384">
    <property type="entry name" value="Homodimeric domain of signal transducing histidine kinase"/>
    <property type="match status" value="1"/>
</dbReference>
<dbReference type="Proteomes" id="UP000010467">
    <property type="component" value="Chromosome"/>
</dbReference>
<dbReference type="Pfam" id="PF00072">
    <property type="entry name" value="Response_reg"/>
    <property type="match status" value="1"/>
</dbReference>
<evidence type="ECO:0000256" key="3">
    <source>
        <dbReference type="ARBA" id="ARBA00022553"/>
    </source>
</evidence>
<dbReference type="Gene3D" id="3.40.50.2300">
    <property type="match status" value="1"/>
</dbReference>
<dbReference type="InterPro" id="IPR001789">
    <property type="entry name" value="Sig_transdc_resp-reg_receiver"/>
</dbReference>
<dbReference type="STRING" id="937777.Deipe_0235"/>
<dbReference type="InterPro" id="IPR004358">
    <property type="entry name" value="Sig_transdc_His_kin-like_C"/>
</dbReference>
<dbReference type="InterPro" id="IPR005467">
    <property type="entry name" value="His_kinase_dom"/>
</dbReference>
<dbReference type="eggNOG" id="COG0642">
    <property type="taxonomic scope" value="Bacteria"/>
</dbReference>
<dbReference type="InterPro" id="IPR003594">
    <property type="entry name" value="HATPase_dom"/>
</dbReference>
<evidence type="ECO:0000259" key="9">
    <source>
        <dbReference type="PROSITE" id="PS50110"/>
    </source>
</evidence>
<dbReference type="SMART" id="SM00448">
    <property type="entry name" value="REC"/>
    <property type="match status" value="1"/>
</dbReference>
<dbReference type="PROSITE" id="PS50110">
    <property type="entry name" value="RESPONSE_REGULATORY"/>
    <property type="match status" value="1"/>
</dbReference>
<dbReference type="InterPro" id="IPR036890">
    <property type="entry name" value="HATPase_C_sf"/>
</dbReference>
<name>K9ZY31_DEIPD</name>
<dbReference type="CDD" id="cd00075">
    <property type="entry name" value="HATPase"/>
    <property type="match status" value="1"/>
</dbReference>
<feature type="domain" description="Response regulatory" evidence="9">
    <location>
        <begin position="15"/>
        <end position="133"/>
    </location>
</feature>
<evidence type="ECO:0000256" key="2">
    <source>
        <dbReference type="ARBA" id="ARBA00012438"/>
    </source>
</evidence>
<feature type="modified residue" description="4-aspartylphosphate" evidence="6">
    <location>
        <position position="68"/>
    </location>
</feature>
<dbReference type="PROSITE" id="PS50109">
    <property type="entry name" value="HIS_KIN"/>
    <property type="match status" value="1"/>
</dbReference>
<evidence type="ECO:0000256" key="7">
    <source>
        <dbReference type="SAM" id="Coils"/>
    </source>
</evidence>
<dbReference type="InterPro" id="IPR011006">
    <property type="entry name" value="CheY-like_superfamily"/>
</dbReference>
<proteinExistence type="predicted"/>
<dbReference type="GO" id="GO:0000155">
    <property type="term" value="F:phosphorelay sensor kinase activity"/>
    <property type="evidence" value="ECO:0007669"/>
    <property type="project" value="InterPro"/>
</dbReference>
<dbReference type="CDD" id="cd00156">
    <property type="entry name" value="REC"/>
    <property type="match status" value="1"/>
</dbReference>
<dbReference type="HOGENOM" id="CLU_000445_114_72_0"/>
<dbReference type="SMART" id="SM00388">
    <property type="entry name" value="HisKA"/>
    <property type="match status" value="1"/>
</dbReference>
<keyword evidence="11" id="KW-1185">Reference proteome</keyword>
<evidence type="ECO:0000256" key="1">
    <source>
        <dbReference type="ARBA" id="ARBA00000085"/>
    </source>
</evidence>
<dbReference type="RefSeq" id="WP_015234148.1">
    <property type="nucleotide sequence ID" value="NC_019793.1"/>
</dbReference>
<accession>K9ZY31</accession>
<dbReference type="PANTHER" id="PTHR43047">
    <property type="entry name" value="TWO-COMPONENT HISTIDINE PROTEIN KINASE"/>
    <property type="match status" value="1"/>
</dbReference>
<dbReference type="GO" id="GO:0005886">
    <property type="term" value="C:plasma membrane"/>
    <property type="evidence" value="ECO:0007669"/>
    <property type="project" value="TreeGrafter"/>
</dbReference>
<evidence type="ECO:0000259" key="8">
    <source>
        <dbReference type="PROSITE" id="PS50109"/>
    </source>
</evidence>
<evidence type="ECO:0000313" key="10">
    <source>
        <dbReference type="EMBL" id="AFZ65837.1"/>
    </source>
</evidence>
<dbReference type="AlphaFoldDB" id="K9ZY31"/>
<dbReference type="PATRIC" id="fig|937777.3.peg.243"/>
<dbReference type="InterPro" id="IPR003661">
    <property type="entry name" value="HisK_dim/P_dom"/>
</dbReference>
<keyword evidence="4" id="KW-0808">Transferase</keyword>
<evidence type="ECO:0000256" key="5">
    <source>
        <dbReference type="ARBA" id="ARBA00022777"/>
    </source>
</evidence>
<evidence type="ECO:0000256" key="6">
    <source>
        <dbReference type="PROSITE-ProRule" id="PRU00169"/>
    </source>
</evidence>
<dbReference type="InterPro" id="IPR036097">
    <property type="entry name" value="HisK_dim/P_sf"/>
</dbReference>
<dbReference type="CDD" id="cd00082">
    <property type="entry name" value="HisKA"/>
    <property type="match status" value="1"/>
</dbReference>
<gene>
    <name evidence="10" type="ordered locus">Deipe_0235</name>
</gene>
<keyword evidence="3 6" id="KW-0597">Phosphoprotein</keyword>
<dbReference type="PANTHER" id="PTHR43047:SF72">
    <property type="entry name" value="OSMOSENSING HISTIDINE PROTEIN KINASE SLN1"/>
    <property type="match status" value="1"/>
</dbReference>
<protein>
    <recommendedName>
        <fullName evidence="2">histidine kinase</fullName>
        <ecNumber evidence="2">2.7.13.3</ecNumber>
    </recommendedName>
</protein>
<keyword evidence="5 10" id="KW-0418">Kinase</keyword>
<dbReference type="SUPFAM" id="SSF52172">
    <property type="entry name" value="CheY-like"/>
    <property type="match status" value="1"/>
</dbReference>
<dbReference type="Gene3D" id="3.30.565.10">
    <property type="entry name" value="Histidine kinase-like ATPase, C-terminal domain"/>
    <property type="match status" value="1"/>
</dbReference>
<keyword evidence="7" id="KW-0175">Coiled coil</keyword>
<dbReference type="eggNOG" id="COG0745">
    <property type="taxonomic scope" value="Bacteria"/>
</dbReference>
<dbReference type="Gene3D" id="1.10.287.130">
    <property type="match status" value="1"/>
</dbReference>
<evidence type="ECO:0000313" key="11">
    <source>
        <dbReference type="Proteomes" id="UP000010467"/>
    </source>
</evidence>
<dbReference type="Pfam" id="PF02518">
    <property type="entry name" value="HATPase_c"/>
    <property type="match status" value="1"/>
</dbReference>
<sequence>MNDHYDLSNLPSTLRVLHLEDNLLDHELVKAMLEEGELPWACVVKQVDVEEDFRRELSDFAPHLVLSDYSLPSYDGLSAYDYVRRYYRHMPFVIVTGAMGEEVAVETLRRGVTDYVLKQRLERLVPAVVRALSEAAERARRERAEAEIRELNMTLQSRLEEVERLNKIAEEQRLKLEETAQQLEEALKLQKTFLAESSHELRTPLTALLGYLRRAERELGHSQTVSDSIRVAENMTRLVNDLLQLSRGELVQSIEPHFINLSELLQQVGRDYGVRVEVPPVLDAVGDPIRLTQVFVNLVTNATRVCGDANLVHIAARQENNELIVDVIDHGPGVPDRVKKRIFDKFYRGKEAGSAGLGLTISQQVVQAHKGDLYVVDTPGGGATFRVVLSALEEEDDDVVDLAELPRDVGQEAQQAET</sequence>
<dbReference type="GO" id="GO:0009927">
    <property type="term" value="F:histidine phosphotransfer kinase activity"/>
    <property type="evidence" value="ECO:0007669"/>
    <property type="project" value="TreeGrafter"/>
</dbReference>
<evidence type="ECO:0000256" key="4">
    <source>
        <dbReference type="ARBA" id="ARBA00022679"/>
    </source>
</evidence>
<dbReference type="Pfam" id="PF00512">
    <property type="entry name" value="HisKA"/>
    <property type="match status" value="1"/>
</dbReference>
<feature type="coiled-coil region" evidence="7">
    <location>
        <begin position="129"/>
        <end position="189"/>
    </location>
</feature>
<dbReference type="PRINTS" id="PR00344">
    <property type="entry name" value="BCTRLSENSOR"/>
</dbReference>
<comment type="catalytic activity">
    <reaction evidence="1">
        <text>ATP + protein L-histidine = ADP + protein N-phospho-L-histidine.</text>
        <dbReference type="EC" id="2.7.13.3"/>
    </reaction>
</comment>
<dbReference type="EMBL" id="CP003382">
    <property type="protein sequence ID" value="AFZ65837.1"/>
    <property type="molecule type" value="Genomic_DNA"/>
</dbReference>